<name>A0A940SFB1_9BACI</name>
<keyword evidence="5 6" id="KW-0472">Membrane</keyword>
<sequence length="355" mass="40849">MENLKIKWIYRLCLLLLIGLVCIVFYYLKPVYLPIINGICKAIIPFVIAFVISYLLHPLIQFIHKKGMKRGYAILLIYFLFFGGIALGIYLLLPVLREQWNEILKSFPRIMALYDLFINKINVNTSRMPHFLHQRIDLMINGAEKWAISTVDKSGEMAKHLINNFLFIVLIPVIVFYFLKDYKFLSRLLLKLVPRKWRNETVELTHQLDLTFGKYIRGQVLVCFLLFIFATIFFWIFRMKFALVLGLFIGITDLIPYFGPIIGAIPALFLALSISYSMVVRVAIIIIVLQIIESNVLSPFIIGKSVHIHPIIIMFTLLVGGEIGGILGLLISVPTLVIGISFIRYLKQRKGHMPS</sequence>
<evidence type="ECO:0000256" key="5">
    <source>
        <dbReference type="ARBA" id="ARBA00023136"/>
    </source>
</evidence>
<accession>A0A940SFB1</accession>
<keyword evidence="8" id="KW-1185">Reference proteome</keyword>
<evidence type="ECO:0000256" key="1">
    <source>
        <dbReference type="ARBA" id="ARBA00004141"/>
    </source>
</evidence>
<dbReference type="AlphaFoldDB" id="A0A940SFB1"/>
<keyword evidence="3 6" id="KW-0812">Transmembrane</keyword>
<evidence type="ECO:0000313" key="7">
    <source>
        <dbReference type="EMBL" id="MBP0723797.1"/>
    </source>
</evidence>
<feature type="transmembrane region" description="Helical" evidence="6">
    <location>
        <begin position="301"/>
        <end position="320"/>
    </location>
</feature>
<evidence type="ECO:0000256" key="2">
    <source>
        <dbReference type="ARBA" id="ARBA00009773"/>
    </source>
</evidence>
<dbReference type="Proteomes" id="UP000682134">
    <property type="component" value="Unassembled WGS sequence"/>
</dbReference>
<feature type="transmembrane region" description="Helical" evidence="6">
    <location>
        <begin position="326"/>
        <end position="346"/>
    </location>
</feature>
<feature type="transmembrane region" description="Helical" evidence="6">
    <location>
        <begin position="72"/>
        <end position="93"/>
    </location>
</feature>
<feature type="transmembrane region" description="Helical" evidence="6">
    <location>
        <begin position="12"/>
        <end position="29"/>
    </location>
</feature>
<dbReference type="GO" id="GO:0016020">
    <property type="term" value="C:membrane"/>
    <property type="evidence" value="ECO:0007669"/>
    <property type="project" value="UniProtKB-SubCell"/>
</dbReference>
<organism evidence="7 8">
    <name type="scientific">Gottfriedia endophytica</name>
    <dbReference type="NCBI Taxonomy" id="2820819"/>
    <lineage>
        <taxon>Bacteria</taxon>
        <taxon>Bacillati</taxon>
        <taxon>Bacillota</taxon>
        <taxon>Bacilli</taxon>
        <taxon>Bacillales</taxon>
        <taxon>Bacillaceae</taxon>
        <taxon>Gottfriedia</taxon>
    </lineage>
</organism>
<dbReference type="GO" id="GO:0055085">
    <property type="term" value="P:transmembrane transport"/>
    <property type="evidence" value="ECO:0007669"/>
    <property type="project" value="TreeGrafter"/>
</dbReference>
<evidence type="ECO:0000256" key="6">
    <source>
        <dbReference type="SAM" id="Phobius"/>
    </source>
</evidence>
<gene>
    <name evidence="7" type="ORF">J5Y03_01205</name>
</gene>
<dbReference type="Pfam" id="PF01594">
    <property type="entry name" value="AI-2E_transport"/>
    <property type="match status" value="1"/>
</dbReference>
<dbReference type="InterPro" id="IPR002549">
    <property type="entry name" value="AI-2E-like"/>
</dbReference>
<comment type="similarity">
    <text evidence="2">Belongs to the autoinducer-2 exporter (AI-2E) (TC 2.A.86) family.</text>
</comment>
<feature type="transmembrane region" description="Helical" evidence="6">
    <location>
        <begin position="35"/>
        <end position="60"/>
    </location>
</feature>
<evidence type="ECO:0000256" key="4">
    <source>
        <dbReference type="ARBA" id="ARBA00022989"/>
    </source>
</evidence>
<dbReference type="EMBL" id="JAGIYQ010000001">
    <property type="protein sequence ID" value="MBP0723797.1"/>
    <property type="molecule type" value="Genomic_DNA"/>
</dbReference>
<comment type="caution">
    <text evidence="7">The sequence shown here is derived from an EMBL/GenBank/DDBJ whole genome shotgun (WGS) entry which is preliminary data.</text>
</comment>
<dbReference type="RefSeq" id="WP_209401555.1">
    <property type="nucleotide sequence ID" value="NZ_JAGIYQ010000001.1"/>
</dbReference>
<proteinExistence type="inferred from homology"/>
<comment type="subcellular location">
    <subcellularLocation>
        <location evidence="1">Membrane</location>
        <topology evidence="1">Multi-pass membrane protein</topology>
    </subcellularLocation>
</comment>
<dbReference type="PANTHER" id="PTHR21716">
    <property type="entry name" value="TRANSMEMBRANE PROTEIN"/>
    <property type="match status" value="1"/>
</dbReference>
<reference evidence="7" key="1">
    <citation type="submission" date="2021-04" db="EMBL/GenBank/DDBJ databases">
        <title>Genome seq and assembly of Bacillus sp.</title>
        <authorList>
            <person name="Chhetri G."/>
        </authorList>
    </citation>
    <scope>NUCLEOTIDE SEQUENCE</scope>
    <source>
        <strain evidence="7">RG28</strain>
    </source>
</reference>
<evidence type="ECO:0000313" key="8">
    <source>
        <dbReference type="Proteomes" id="UP000682134"/>
    </source>
</evidence>
<evidence type="ECO:0000256" key="3">
    <source>
        <dbReference type="ARBA" id="ARBA00022692"/>
    </source>
</evidence>
<keyword evidence="4 6" id="KW-1133">Transmembrane helix</keyword>
<feature type="transmembrane region" description="Helical" evidence="6">
    <location>
        <begin position="220"/>
        <end position="237"/>
    </location>
</feature>
<dbReference type="PANTHER" id="PTHR21716:SF15">
    <property type="entry name" value="TRANSPORT PROTEIN YRRI-RELATED"/>
    <property type="match status" value="1"/>
</dbReference>
<feature type="transmembrane region" description="Helical" evidence="6">
    <location>
        <begin position="161"/>
        <end position="179"/>
    </location>
</feature>
<feature type="transmembrane region" description="Helical" evidence="6">
    <location>
        <begin position="257"/>
        <end position="289"/>
    </location>
</feature>
<protein>
    <submittedName>
        <fullName evidence="7">AI-2E family transporter</fullName>
    </submittedName>
</protein>